<dbReference type="InterPro" id="IPR011009">
    <property type="entry name" value="Kinase-like_dom_sf"/>
</dbReference>
<dbReference type="Gene3D" id="3.30.200.20">
    <property type="entry name" value="Phosphorylase Kinase, domain 1"/>
    <property type="match status" value="1"/>
</dbReference>
<evidence type="ECO:0000313" key="3">
    <source>
        <dbReference type="EMBL" id="MDM8267291.1"/>
    </source>
</evidence>
<evidence type="ECO:0000259" key="1">
    <source>
        <dbReference type="Pfam" id="PF01636"/>
    </source>
</evidence>
<organism evidence="3 4">
    <name type="scientific">Limosilactobacillus pontis</name>
    <dbReference type="NCBI Taxonomy" id="35787"/>
    <lineage>
        <taxon>Bacteria</taxon>
        <taxon>Bacillati</taxon>
        <taxon>Bacillota</taxon>
        <taxon>Bacilli</taxon>
        <taxon>Lactobacillales</taxon>
        <taxon>Lactobacillaceae</taxon>
        <taxon>Limosilactobacillus</taxon>
    </lineage>
</organism>
<dbReference type="RefSeq" id="WP_289586646.1">
    <property type="nucleotide sequence ID" value="NZ_JAUDDW010000052.1"/>
</dbReference>
<dbReference type="InterPro" id="IPR052077">
    <property type="entry name" value="CcrZ_PhaseVar_Mediator"/>
</dbReference>
<protein>
    <submittedName>
        <fullName evidence="3">Phosphotransferase</fullName>
    </submittedName>
</protein>
<dbReference type="Gene3D" id="1.10.10.10">
    <property type="entry name" value="Winged helix-like DNA-binding domain superfamily/Winged helix DNA-binding domain"/>
    <property type="match status" value="1"/>
</dbReference>
<dbReference type="InterPro" id="IPR036388">
    <property type="entry name" value="WH-like_DNA-bd_sf"/>
</dbReference>
<dbReference type="Pfam" id="PF01636">
    <property type="entry name" value="APH"/>
    <property type="match status" value="1"/>
</dbReference>
<reference evidence="4" key="1">
    <citation type="submission" date="2023-06" db="EMBL/GenBank/DDBJ databases">
        <title>Identification and characterization of horizontal gene transfer across gut microbiota members of farm animals based on homology search.</title>
        <authorList>
            <person name="Zeman M."/>
            <person name="Kubasova T."/>
            <person name="Jahodarova E."/>
            <person name="Nykrynova M."/>
            <person name="Rychlik I."/>
        </authorList>
    </citation>
    <scope>NUCLEOTIDE SEQUENCE [LARGE SCALE GENOMIC DNA]</scope>
    <source>
        <strain evidence="4">161_Gplus</strain>
    </source>
</reference>
<reference evidence="3 4" key="2">
    <citation type="submission" date="2023-06" db="EMBL/GenBank/DDBJ databases">
        <authorList>
            <person name="Zeman M."/>
            <person name="Kubasova T."/>
            <person name="Jahodarova E."/>
            <person name="Nykrynova M."/>
            <person name="Rychlik I."/>
        </authorList>
    </citation>
    <scope>NUCLEOTIDE SEQUENCE [LARGE SCALE GENOMIC DNA]</scope>
    <source>
        <strain evidence="3 4">161_Gplus</strain>
    </source>
</reference>
<feature type="domain" description="MobA-like NTP transferase" evidence="2">
    <location>
        <begin position="68"/>
        <end position="170"/>
    </location>
</feature>
<dbReference type="InterPro" id="IPR036390">
    <property type="entry name" value="WH_DNA-bd_sf"/>
</dbReference>
<accession>A0ABT7V020</accession>
<dbReference type="PANTHER" id="PTHR40086:SF1">
    <property type="entry name" value="CELL CYCLE REGULATOR CCRZ"/>
    <property type="match status" value="1"/>
</dbReference>
<dbReference type="Gene3D" id="3.90.550.10">
    <property type="entry name" value="Spore Coat Polysaccharide Biosynthesis Protein SpsA, Chain A"/>
    <property type="match status" value="1"/>
</dbReference>
<dbReference type="Pfam" id="PF12804">
    <property type="entry name" value="NTP_transf_3"/>
    <property type="match status" value="1"/>
</dbReference>
<dbReference type="CDD" id="cd05151">
    <property type="entry name" value="ChoK-like"/>
    <property type="match status" value="1"/>
</dbReference>
<dbReference type="PANTHER" id="PTHR40086">
    <property type="entry name" value="PHOSPHOTRANSFERASE YTMP-RELATED"/>
    <property type="match status" value="1"/>
</dbReference>
<proteinExistence type="predicted"/>
<dbReference type="InterPro" id="IPR002575">
    <property type="entry name" value="Aminoglycoside_PTrfase"/>
</dbReference>
<dbReference type="EMBL" id="JAUDDW010000052">
    <property type="protein sequence ID" value="MDM8267291.1"/>
    <property type="molecule type" value="Genomic_DNA"/>
</dbReference>
<gene>
    <name evidence="3" type="ORF">QUW44_09185</name>
</gene>
<dbReference type="Pfam" id="PF13412">
    <property type="entry name" value="HTH_24"/>
    <property type="match status" value="1"/>
</dbReference>
<dbReference type="SUPFAM" id="SSF53448">
    <property type="entry name" value="Nucleotide-diphospho-sugar transferases"/>
    <property type="match status" value="1"/>
</dbReference>
<dbReference type="InterPro" id="IPR029044">
    <property type="entry name" value="Nucleotide-diphossugar_trans"/>
</dbReference>
<keyword evidence="4" id="KW-1185">Reference proteome</keyword>
<comment type="caution">
    <text evidence="3">The sequence shown here is derived from an EMBL/GenBank/DDBJ whole genome shotgun (WGS) entry which is preliminary data.</text>
</comment>
<dbReference type="Gene3D" id="3.90.1200.10">
    <property type="match status" value="1"/>
</dbReference>
<evidence type="ECO:0000259" key="2">
    <source>
        <dbReference type="Pfam" id="PF12804"/>
    </source>
</evidence>
<sequence>MNIEQLNIMKDVTTGQQTQRAIARHTGYSLGKVNRLVTELQKQGYVDSRLQLTTAGQQYLATHHPQRAIILAAGYGMRMVPINTEEPKGLLEVNGEPLIERLIKQLHAVGIDDIHVVVGFMKEHYEYLIDQCHVKLIVNPHYGDYKNLYSLYLARPFLGGSYVVPCDTWFKDNPFSTIEDQSWYLFSDHQTEDSVWRVTNRGTVKRISKGSRGNQMVGIAYLNASAGEKLAKLLQVAVGNELMLSQFWEQALDDDGRFLLKGKLISDDDFSEINSYEQLRDIDFNSSHLQNEAMRVIEQVLDTGLRGIKNIQVLKKGMTNRSFFFEHDGHRYIMRIPGEGTGELINRQEEYDVYQELAGTDWTERILYLNPRNGYKLSAFIEDAHNASASNWDEVTRCMAMLRKLHHSGFKVGHAFHLYDQIEFYEGLRRGKSAYRDYSTVKDRIDQLRPFISKHAKSQVLCHIDANPDNFVFDHNDHLYLIDWEYAGMQDPDIDVAMFAIYAMYDRAQLDKLIDTYYQGKCDRTTRIKIYAYVAACGLLWSNWCEYKQSLGLDFGKYSLAQYRYAKEYSSLVLDALEEDNAQN</sequence>
<name>A0ABT7V020_9LACO</name>
<dbReference type="InterPro" id="IPR025877">
    <property type="entry name" value="MobA-like_NTP_Trfase"/>
</dbReference>
<evidence type="ECO:0000313" key="4">
    <source>
        <dbReference type="Proteomes" id="UP001529343"/>
    </source>
</evidence>
<dbReference type="Proteomes" id="UP001529343">
    <property type="component" value="Unassembled WGS sequence"/>
</dbReference>
<dbReference type="SUPFAM" id="SSF56112">
    <property type="entry name" value="Protein kinase-like (PK-like)"/>
    <property type="match status" value="1"/>
</dbReference>
<dbReference type="SUPFAM" id="SSF46785">
    <property type="entry name" value="Winged helix' DNA-binding domain"/>
    <property type="match status" value="1"/>
</dbReference>
<feature type="domain" description="Aminoglycoside phosphotransferase" evidence="1">
    <location>
        <begin position="311"/>
        <end position="523"/>
    </location>
</feature>